<dbReference type="EMBL" id="JAUJYN010000005">
    <property type="protein sequence ID" value="KAK1271401.1"/>
    <property type="molecule type" value="Genomic_DNA"/>
</dbReference>
<organism evidence="1 2">
    <name type="scientific">Acorus gramineus</name>
    <name type="common">Dwarf sweet flag</name>
    <dbReference type="NCBI Taxonomy" id="55184"/>
    <lineage>
        <taxon>Eukaryota</taxon>
        <taxon>Viridiplantae</taxon>
        <taxon>Streptophyta</taxon>
        <taxon>Embryophyta</taxon>
        <taxon>Tracheophyta</taxon>
        <taxon>Spermatophyta</taxon>
        <taxon>Magnoliopsida</taxon>
        <taxon>Liliopsida</taxon>
        <taxon>Acoraceae</taxon>
        <taxon>Acorus</taxon>
    </lineage>
</organism>
<protein>
    <submittedName>
        <fullName evidence="1">Uncharacterized protein</fullName>
    </submittedName>
</protein>
<comment type="caution">
    <text evidence="1">The sequence shown here is derived from an EMBL/GenBank/DDBJ whole genome shotgun (WGS) entry which is preliminary data.</text>
</comment>
<evidence type="ECO:0000313" key="2">
    <source>
        <dbReference type="Proteomes" id="UP001179952"/>
    </source>
</evidence>
<proteinExistence type="predicted"/>
<evidence type="ECO:0000313" key="1">
    <source>
        <dbReference type="EMBL" id="KAK1271401.1"/>
    </source>
</evidence>
<dbReference type="AlphaFoldDB" id="A0AAV9B5B7"/>
<name>A0AAV9B5B7_ACOGR</name>
<reference evidence="1" key="2">
    <citation type="submission" date="2023-06" db="EMBL/GenBank/DDBJ databases">
        <authorList>
            <person name="Ma L."/>
            <person name="Liu K.-W."/>
            <person name="Li Z."/>
            <person name="Hsiao Y.-Y."/>
            <person name="Qi Y."/>
            <person name="Fu T."/>
            <person name="Tang G."/>
            <person name="Zhang D."/>
            <person name="Sun W.-H."/>
            <person name="Liu D.-K."/>
            <person name="Li Y."/>
            <person name="Chen G.-Z."/>
            <person name="Liu X.-D."/>
            <person name="Liao X.-Y."/>
            <person name="Jiang Y.-T."/>
            <person name="Yu X."/>
            <person name="Hao Y."/>
            <person name="Huang J."/>
            <person name="Zhao X.-W."/>
            <person name="Ke S."/>
            <person name="Chen Y.-Y."/>
            <person name="Wu W.-L."/>
            <person name="Hsu J.-L."/>
            <person name="Lin Y.-F."/>
            <person name="Huang M.-D."/>
            <person name="Li C.-Y."/>
            <person name="Huang L."/>
            <person name="Wang Z.-W."/>
            <person name="Zhao X."/>
            <person name="Zhong W.-Y."/>
            <person name="Peng D.-H."/>
            <person name="Ahmad S."/>
            <person name="Lan S."/>
            <person name="Zhang J.-S."/>
            <person name="Tsai W.-C."/>
            <person name="Van De Peer Y."/>
            <person name="Liu Z.-J."/>
        </authorList>
    </citation>
    <scope>NUCLEOTIDE SEQUENCE</scope>
    <source>
        <strain evidence="1">SCP</strain>
        <tissue evidence="1">Leaves</tissue>
    </source>
</reference>
<sequence length="56" mass="6448">MQYLFLVIHVENRCYDCLGHFLTHGSGEAVVRLHIVKPPQFFLCSNIKILAFFIPA</sequence>
<reference evidence="1" key="1">
    <citation type="journal article" date="2023" name="Nat. Commun.">
        <title>Diploid and tetraploid genomes of Acorus and the evolution of monocots.</title>
        <authorList>
            <person name="Ma L."/>
            <person name="Liu K.W."/>
            <person name="Li Z."/>
            <person name="Hsiao Y.Y."/>
            <person name="Qi Y."/>
            <person name="Fu T."/>
            <person name="Tang G.D."/>
            <person name="Zhang D."/>
            <person name="Sun W.H."/>
            <person name="Liu D.K."/>
            <person name="Li Y."/>
            <person name="Chen G.Z."/>
            <person name="Liu X.D."/>
            <person name="Liao X.Y."/>
            <person name="Jiang Y.T."/>
            <person name="Yu X."/>
            <person name="Hao Y."/>
            <person name="Huang J."/>
            <person name="Zhao X.W."/>
            <person name="Ke S."/>
            <person name="Chen Y.Y."/>
            <person name="Wu W.L."/>
            <person name="Hsu J.L."/>
            <person name="Lin Y.F."/>
            <person name="Huang M.D."/>
            <person name="Li C.Y."/>
            <person name="Huang L."/>
            <person name="Wang Z.W."/>
            <person name="Zhao X."/>
            <person name="Zhong W.Y."/>
            <person name="Peng D.H."/>
            <person name="Ahmad S."/>
            <person name="Lan S."/>
            <person name="Zhang J.S."/>
            <person name="Tsai W.C."/>
            <person name="Van de Peer Y."/>
            <person name="Liu Z.J."/>
        </authorList>
    </citation>
    <scope>NUCLEOTIDE SEQUENCE</scope>
    <source>
        <strain evidence="1">SCP</strain>
    </source>
</reference>
<accession>A0AAV9B5B7</accession>
<keyword evidence="2" id="KW-1185">Reference proteome</keyword>
<dbReference type="Proteomes" id="UP001179952">
    <property type="component" value="Unassembled WGS sequence"/>
</dbReference>
<gene>
    <name evidence="1" type="ORF">QJS04_geneDACA012642</name>
</gene>